<dbReference type="Proteomes" id="UP000887540">
    <property type="component" value="Unplaced"/>
</dbReference>
<organism evidence="1 2">
    <name type="scientific">Acrobeloides nanus</name>
    <dbReference type="NCBI Taxonomy" id="290746"/>
    <lineage>
        <taxon>Eukaryota</taxon>
        <taxon>Metazoa</taxon>
        <taxon>Ecdysozoa</taxon>
        <taxon>Nematoda</taxon>
        <taxon>Chromadorea</taxon>
        <taxon>Rhabditida</taxon>
        <taxon>Tylenchina</taxon>
        <taxon>Cephalobomorpha</taxon>
        <taxon>Cephaloboidea</taxon>
        <taxon>Cephalobidae</taxon>
        <taxon>Acrobeloides</taxon>
    </lineage>
</organism>
<proteinExistence type="predicted"/>
<keyword evidence="1" id="KW-1185">Reference proteome</keyword>
<evidence type="ECO:0000313" key="2">
    <source>
        <dbReference type="WBParaSite" id="ACRNAN_Path_782.g2953.t1"/>
    </source>
</evidence>
<reference evidence="2" key="1">
    <citation type="submission" date="2022-11" db="UniProtKB">
        <authorList>
            <consortium name="WormBaseParasite"/>
        </authorList>
    </citation>
    <scope>IDENTIFICATION</scope>
</reference>
<sequence length="132" mass="15626">MVYDPTGDNYDNKILDFNQDTAQFYSKSIMYGQLISILIPGNSELEIGLKSQEFIPNLYEEFDEQVMGLFMSPHYNEFDYRRRVCGLASEQSQEHLHKVINEDKRHFSAVKNKEELFRKNAILQTLRNYNFD</sequence>
<name>A0A914CBS8_9BILA</name>
<evidence type="ECO:0000313" key="1">
    <source>
        <dbReference type="Proteomes" id="UP000887540"/>
    </source>
</evidence>
<accession>A0A914CBS8</accession>
<dbReference type="WBParaSite" id="ACRNAN_Path_782.g2953.t1">
    <property type="protein sequence ID" value="ACRNAN_Path_782.g2953.t1"/>
    <property type="gene ID" value="ACRNAN_Path_782.g2953"/>
</dbReference>
<dbReference type="AlphaFoldDB" id="A0A914CBS8"/>
<protein>
    <submittedName>
        <fullName evidence="2">Uncharacterized protein</fullName>
    </submittedName>
</protein>